<evidence type="ECO:0000256" key="3">
    <source>
        <dbReference type="ARBA" id="ARBA00022824"/>
    </source>
</evidence>
<organism evidence="6 7">
    <name type="scientific">Candolleomyces eurysporus</name>
    <dbReference type="NCBI Taxonomy" id="2828524"/>
    <lineage>
        <taxon>Eukaryota</taxon>
        <taxon>Fungi</taxon>
        <taxon>Dikarya</taxon>
        <taxon>Basidiomycota</taxon>
        <taxon>Agaricomycotina</taxon>
        <taxon>Agaricomycetes</taxon>
        <taxon>Agaricomycetidae</taxon>
        <taxon>Agaricales</taxon>
        <taxon>Agaricineae</taxon>
        <taxon>Psathyrellaceae</taxon>
        <taxon>Candolleomyces</taxon>
    </lineage>
</organism>
<dbReference type="Gene3D" id="3.40.50.2000">
    <property type="entry name" value="Glycogen Phosphorylase B"/>
    <property type="match status" value="1"/>
</dbReference>
<evidence type="ECO:0000313" key="6">
    <source>
        <dbReference type="EMBL" id="KAJ2924126.1"/>
    </source>
</evidence>
<dbReference type="PANTHER" id="PTHR45919:SF1">
    <property type="entry name" value="GDP-MAN:MAN(3)GLCNAC(2)-PP-DOL ALPHA-1,2-MANNOSYLTRANSFERASE"/>
    <property type="match status" value="1"/>
</dbReference>
<dbReference type="AlphaFoldDB" id="A0A9W8MBA6"/>
<evidence type="ECO:0000256" key="2">
    <source>
        <dbReference type="ARBA" id="ARBA00022679"/>
    </source>
</evidence>
<proteinExistence type="predicted"/>
<dbReference type="SUPFAM" id="SSF53756">
    <property type="entry name" value="UDP-Glycosyltransferase/glycogen phosphorylase"/>
    <property type="match status" value="1"/>
</dbReference>
<evidence type="ECO:0000259" key="5">
    <source>
        <dbReference type="Pfam" id="PF15924"/>
    </source>
</evidence>
<comment type="subcellular location">
    <subcellularLocation>
        <location evidence="1">Endoplasmic reticulum membrane</location>
    </subcellularLocation>
</comment>
<dbReference type="InterPro" id="IPR031814">
    <property type="entry name" value="ALG11_N"/>
</dbReference>
<protein>
    <recommendedName>
        <fullName evidence="5">ALG11 mannosyltransferase N-terminal domain-containing protein</fullName>
    </recommendedName>
</protein>
<dbReference type="PANTHER" id="PTHR45919">
    <property type="entry name" value="GDP-MAN:MAN(3)GLCNAC(2)-PP-DOL ALPHA-1,2-MANNOSYLTRANSFERASE"/>
    <property type="match status" value="1"/>
</dbReference>
<dbReference type="InterPro" id="IPR038013">
    <property type="entry name" value="ALG11"/>
</dbReference>
<dbReference type="Pfam" id="PF15924">
    <property type="entry name" value="ALG11_N"/>
    <property type="match status" value="1"/>
</dbReference>
<evidence type="ECO:0000256" key="1">
    <source>
        <dbReference type="ARBA" id="ARBA00004586"/>
    </source>
</evidence>
<keyword evidence="7" id="KW-1185">Reference proteome</keyword>
<dbReference type="GO" id="GO:0005789">
    <property type="term" value="C:endoplasmic reticulum membrane"/>
    <property type="evidence" value="ECO:0007669"/>
    <property type="project" value="UniProtKB-SubCell"/>
</dbReference>
<dbReference type="GO" id="GO:0004377">
    <property type="term" value="F:GDP-Man:Man(3)GlcNAc(2)-PP-Dol alpha-1,2-mannosyltransferase activity"/>
    <property type="evidence" value="ECO:0007669"/>
    <property type="project" value="InterPro"/>
</dbReference>
<evidence type="ECO:0000256" key="4">
    <source>
        <dbReference type="SAM" id="SignalP"/>
    </source>
</evidence>
<keyword evidence="2" id="KW-0808">Transferase</keyword>
<feature type="signal peptide" evidence="4">
    <location>
        <begin position="1"/>
        <end position="17"/>
    </location>
</feature>
<keyword evidence="3" id="KW-0256">Endoplasmic reticulum</keyword>
<feature type="chain" id="PRO_5040717670" description="ALG11 mannosyltransferase N-terminal domain-containing protein" evidence="4">
    <location>
        <begin position="18"/>
        <end position="346"/>
    </location>
</feature>
<dbReference type="OrthoDB" id="2276068at2759"/>
<dbReference type="Proteomes" id="UP001140091">
    <property type="component" value="Unassembled WGS sequence"/>
</dbReference>
<sequence>MYWLIPFLAWLAIRLYGRKLRKHNKEHRKHLLAGLGHQEDKTILGFFHPYCNAGGGGERVLWTAIAHIQRTRANVISVVYSGDTDATKQEILAKVKSRFNIELDESHVDFVFLDSRHLVEDSAWPRFTLLGQSLASIWLAWEALTKLVPDLYIALLSFEKDHPAQLHAFQKLLDENPQFKSDDNPRNGVRLVLIGGSRNDGDRDRVTQLRGLAGELGVEPYVDFIVNAPYATVLEWLSKASIGLSTMQDEHFGINIVEYMAAGVIPVTHASGGPLKDIVVPVDGKPSGFHARTPAEFADALKKVLSLSGEEELEMRRRARQWAVQRFSEEEFEKGWDSCKWDRYLP</sequence>
<accession>A0A9W8MBA6</accession>
<reference evidence="6" key="1">
    <citation type="submission" date="2022-06" db="EMBL/GenBank/DDBJ databases">
        <title>Genome Sequence of Candolleomyces eurysporus.</title>
        <authorList>
            <person name="Buettner E."/>
        </authorList>
    </citation>
    <scope>NUCLEOTIDE SEQUENCE</scope>
    <source>
        <strain evidence="6">VTCC 930004</strain>
    </source>
</reference>
<gene>
    <name evidence="6" type="ORF">H1R20_g12972</name>
</gene>
<comment type="caution">
    <text evidence="6">The sequence shown here is derived from an EMBL/GenBank/DDBJ whole genome shotgun (WGS) entry which is preliminary data.</text>
</comment>
<name>A0A9W8MBA6_9AGAR</name>
<feature type="non-terminal residue" evidence="6">
    <location>
        <position position="1"/>
    </location>
</feature>
<dbReference type="GO" id="GO:0006487">
    <property type="term" value="P:protein N-linked glycosylation"/>
    <property type="evidence" value="ECO:0007669"/>
    <property type="project" value="TreeGrafter"/>
</dbReference>
<dbReference type="Pfam" id="PF13692">
    <property type="entry name" value="Glyco_trans_1_4"/>
    <property type="match status" value="1"/>
</dbReference>
<feature type="domain" description="ALG11 mannosyltransferase N-terminal" evidence="5">
    <location>
        <begin position="42"/>
        <end position="153"/>
    </location>
</feature>
<keyword evidence="4" id="KW-0732">Signal</keyword>
<dbReference type="EMBL" id="JANBPK010001245">
    <property type="protein sequence ID" value="KAJ2924126.1"/>
    <property type="molecule type" value="Genomic_DNA"/>
</dbReference>
<evidence type="ECO:0000313" key="7">
    <source>
        <dbReference type="Proteomes" id="UP001140091"/>
    </source>
</evidence>